<feature type="region of interest" description="Disordered" evidence="1">
    <location>
        <begin position="36"/>
        <end position="68"/>
    </location>
</feature>
<organism evidence="2">
    <name type="scientific">Lepeophtheirus salmonis</name>
    <name type="common">Salmon louse</name>
    <name type="synonym">Caligus salmonis</name>
    <dbReference type="NCBI Taxonomy" id="72036"/>
    <lineage>
        <taxon>Eukaryota</taxon>
        <taxon>Metazoa</taxon>
        <taxon>Ecdysozoa</taxon>
        <taxon>Arthropoda</taxon>
        <taxon>Crustacea</taxon>
        <taxon>Multicrustacea</taxon>
        <taxon>Hexanauplia</taxon>
        <taxon>Copepoda</taxon>
        <taxon>Siphonostomatoida</taxon>
        <taxon>Caligidae</taxon>
        <taxon>Lepeophtheirus</taxon>
    </lineage>
</organism>
<protein>
    <submittedName>
        <fullName evidence="2">Uncharacterized protein</fullName>
    </submittedName>
</protein>
<evidence type="ECO:0000313" key="2">
    <source>
        <dbReference type="EMBL" id="CDW28538.1"/>
    </source>
</evidence>
<reference evidence="2" key="1">
    <citation type="submission" date="2014-05" db="EMBL/GenBank/DDBJ databases">
        <authorList>
            <person name="Chronopoulou M."/>
        </authorList>
    </citation>
    <scope>NUCLEOTIDE SEQUENCE</scope>
    <source>
        <tissue evidence="2">Whole organism</tissue>
    </source>
</reference>
<dbReference type="EMBL" id="HACA01011177">
    <property type="protein sequence ID" value="CDW28538.1"/>
    <property type="molecule type" value="Transcribed_RNA"/>
</dbReference>
<dbReference type="AlphaFoldDB" id="A0A0K2TR83"/>
<name>A0A0K2TR83_LEPSM</name>
<proteinExistence type="predicted"/>
<accession>A0A0K2TR83</accession>
<evidence type="ECO:0000256" key="1">
    <source>
        <dbReference type="SAM" id="MobiDB-lite"/>
    </source>
</evidence>
<sequence length="68" mass="7701">MTLERDRPISILTLYAVVHLQDKCLRRQDVRNVEEKEGVYHGGQTGPKGVTENSTGQSLKPFLTETMK</sequence>